<name>A0A195DXB3_9HYME</name>
<evidence type="ECO:0000256" key="1">
    <source>
        <dbReference type="SAM" id="MobiDB-lite"/>
    </source>
</evidence>
<proteinExistence type="predicted"/>
<keyword evidence="3" id="KW-1185">Reference proteome</keyword>
<dbReference type="AlphaFoldDB" id="A0A195DXB3"/>
<sequence>MRRNKAKKQDSVETDRDVAEPKNYTKKKKKKLKTKFLNRDALDIRKVSSICLARIQFQFALVFTDFKDGREKELVQQLVQAQWKLSPSEMILQYHLIDQHPSKNFIKFLIINLNIIKYINTPFVECDGNSCHEIGTPAQIILYLQPSTRQEMV</sequence>
<evidence type="ECO:0000313" key="2">
    <source>
        <dbReference type="EMBL" id="KYN17249.1"/>
    </source>
</evidence>
<reference evidence="2 3" key="1">
    <citation type="submission" date="2015-09" db="EMBL/GenBank/DDBJ databases">
        <title>Trachymyrmex cornetzi WGS genome.</title>
        <authorList>
            <person name="Nygaard S."/>
            <person name="Hu H."/>
            <person name="Boomsma J."/>
            <person name="Zhang G."/>
        </authorList>
    </citation>
    <scope>NUCLEOTIDE SEQUENCE [LARGE SCALE GENOMIC DNA]</scope>
    <source>
        <strain evidence="2">Tcor2-1</strain>
        <tissue evidence="2">Whole body</tissue>
    </source>
</reference>
<feature type="compositionally biased region" description="Basic and acidic residues" evidence="1">
    <location>
        <begin position="7"/>
        <end position="20"/>
    </location>
</feature>
<organism evidence="2 3">
    <name type="scientific">Trachymyrmex cornetzi</name>
    <dbReference type="NCBI Taxonomy" id="471704"/>
    <lineage>
        <taxon>Eukaryota</taxon>
        <taxon>Metazoa</taxon>
        <taxon>Ecdysozoa</taxon>
        <taxon>Arthropoda</taxon>
        <taxon>Hexapoda</taxon>
        <taxon>Insecta</taxon>
        <taxon>Pterygota</taxon>
        <taxon>Neoptera</taxon>
        <taxon>Endopterygota</taxon>
        <taxon>Hymenoptera</taxon>
        <taxon>Apocrita</taxon>
        <taxon>Aculeata</taxon>
        <taxon>Formicoidea</taxon>
        <taxon>Formicidae</taxon>
        <taxon>Myrmicinae</taxon>
        <taxon>Trachymyrmex</taxon>
    </lineage>
</organism>
<accession>A0A195DXB3</accession>
<gene>
    <name evidence="2" type="ORF">ALC57_10469</name>
</gene>
<dbReference type="EMBL" id="KQ980204">
    <property type="protein sequence ID" value="KYN17249.1"/>
    <property type="molecule type" value="Genomic_DNA"/>
</dbReference>
<feature type="region of interest" description="Disordered" evidence="1">
    <location>
        <begin position="1"/>
        <end position="26"/>
    </location>
</feature>
<protein>
    <submittedName>
        <fullName evidence="2">Uncharacterized protein</fullName>
    </submittedName>
</protein>
<dbReference type="Proteomes" id="UP000078492">
    <property type="component" value="Unassembled WGS sequence"/>
</dbReference>
<evidence type="ECO:0000313" key="3">
    <source>
        <dbReference type="Proteomes" id="UP000078492"/>
    </source>
</evidence>